<feature type="transmembrane region" description="Helical" evidence="1">
    <location>
        <begin position="93"/>
        <end position="110"/>
    </location>
</feature>
<reference evidence="3 4" key="1">
    <citation type="submission" date="2023-03" db="EMBL/GenBank/DDBJ databases">
        <title>Diaphorobacter basophil sp. nov., isolated from a sewage-treatment plant.</title>
        <authorList>
            <person name="Yang K."/>
        </authorList>
    </citation>
    <scope>NUCLEOTIDE SEQUENCE [LARGE SCALE GENOMIC DNA]</scope>
    <source>
        <strain evidence="3 4">Y-1</strain>
    </source>
</reference>
<proteinExistence type="predicted"/>
<protein>
    <submittedName>
        <fullName evidence="3">IPTL-CTERM sorting domain-containing protein</fullName>
    </submittedName>
</protein>
<accession>A0ABZ0J0Q6</accession>
<evidence type="ECO:0000256" key="1">
    <source>
        <dbReference type="SAM" id="Phobius"/>
    </source>
</evidence>
<gene>
    <name evidence="3" type="ORF">P4826_15635</name>
</gene>
<dbReference type="NCBIfam" id="NF041766">
    <property type="entry name" value="choice_anch_U"/>
    <property type="match status" value="1"/>
</dbReference>
<feature type="domain" description="IPTL-CTERM protein sorting" evidence="2">
    <location>
        <begin position="85"/>
        <end position="111"/>
    </location>
</feature>
<keyword evidence="4" id="KW-1185">Reference proteome</keyword>
<sequence>MGTGAIVVLTCLQLLPAGTVYYKYGKMAGNPTAHWYPFAGATISGSTITLTLTDGADGDDDLQQNSAITDPGGPVMPMGVPVGAASIPTLSEWALLLLSTLTGLFALAWLRGRKVAGA</sequence>
<organism evidence="3 4">
    <name type="scientific">Diaphorobacter limosus</name>
    <dbReference type="NCBI Taxonomy" id="3036128"/>
    <lineage>
        <taxon>Bacteria</taxon>
        <taxon>Pseudomonadati</taxon>
        <taxon>Pseudomonadota</taxon>
        <taxon>Betaproteobacteria</taxon>
        <taxon>Burkholderiales</taxon>
        <taxon>Comamonadaceae</taxon>
        <taxon>Diaphorobacter</taxon>
    </lineage>
</organism>
<name>A0ABZ0J0Q6_9BURK</name>
<dbReference type="RefSeq" id="WP_317701284.1">
    <property type="nucleotide sequence ID" value="NZ_CP136921.1"/>
</dbReference>
<keyword evidence="1" id="KW-1133">Transmembrane helix</keyword>
<evidence type="ECO:0000313" key="4">
    <source>
        <dbReference type="Proteomes" id="UP001303211"/>
    </source>
</evidence>
<dbReference type="NCBIfam" id="TIGR04174">
    <property type="entry name" value="IPTL_CTERM"/>
    <property type="match status" value="1"/>
</dbReference>
<dbReference type="EMBL" id="CP136921">
    <property type="protein sequence ID" value="WOO31815.1"/>
    <property type="molecule type" value="Genomic_DNA"/>
</dbReference>
<evidence type="ECO:0000313" key="3">
    <source>
        <dbReference type="EMBL" id="WOO31815.1"/>
    </source>
</evidence>
<keyword evidence="1" id="KW-0812">Transmembrane</keyword>
<evidence type="ECO:0000259" key="2">
    <source>
        <dbReference type="Pfam" id="PF18203"/>
    </source>
</evidence>
<dbReference type="InterPro" id="IPR026442">
    <property type="entry name" value="IPTL_CTERM"/>
</dbReference>
<dbReference type="Pfam" id="PF18203">
    <property type="entry name" value="IPTL-CTERM"/>
    <property type="match status" value="1"/>
</dbReference>
<dbReference type="Proteomes" id="UP001303211">
    <property type="component" value="Chromosome"/>
</dbReference>
<keyword evidence="1" id="KW-0472">Membrane</keyword>
<dbReference type="InterPro" id="IPR053784">
    <property type="entry name" value="Choice_anch_U_dom"/>
</dbReference>